<gene>
    <name evidence="1" type="ORF">J416_09349</name>
</gene>
<proteinExistence type="predicted"/>
<accession>N4WKK6</accession>
<dbReference type="PATRIC" id="fig|1308866.3.peg.1889"/>
<dbReference type="AlphaFoldDB" id="N4WKK6"/>
<dbReference type="RefSeq" id="WP_003468953.1">
    <property type="nucleotide sequence ID" value="NZ_APML01000033.1"/>
</dbReference>
<reference evidence="1 2" key="1">
    <citation type="submission" date="2013-03" db="EMBL/GenBank/DDBJ databases">
        <title>Draft genome sequence of Gracibacillus halophilus YIM-C55.5, a moderately halophilic and thermophilic organism from the Xiaochaidamu salt lake.</title>
        <authorList>
            <person name="Sugumar T."/>
            <person name="Polireddy D.R."/>
            <person name="Antony A."/>
            <person name="Madhava Y.R."/>
            <person name="Sivakumar N."/>
        </authorList>
    </citation>
    <scope>NUCLEOTIDE SEQUENCE [LARGE SCALE GENOMIC DNA]</scope>
    <source>
        <strain evidence="1 2">YIM-C55.5</strain>
    </source>
</reference>
<comment type="caution">
    <text evidence="1">The sequence shown here is derived from an EMBL/GenBank/DDBJ whole genome shotgun (WGS) entry which is preliminary data.</text>
</comment>
<name>N4WKK6_9BACI</name>
<evidence type="ECO:0000313" key="2">
    <source>
        <dbReference type="Proteomes" id="UP000012283"/>
    </source>
</evidence>
<evidence type="ECO:0000313" key="1">
    <source>
        <dbReference type="EMBL" id="ENH96692.1"/>
    </source>
</evidence>
<sequence length="67" mass="7676">MDARKAIEETANLKVTEAKRKNSTYGEAVKYLHDLGWKASRDEIDNLVLKEATAKLRQEMGEIKIKK</sequence>
<dbReference type="STRING" id="1308866.J416_09349"/>
<keyword evidence="2" id="KW-1185">Reference proteome</keyword>
<dbReference type="Proteomes" id="UP000012283">
    <property type="component" value="Unassembled WGS sequence"/>
</dbReference>
<protein>
    <submittedName>
        <fullName evidence="1">Uncharacterized protein</fullName>
    </submittedName>
</protein>
<dbReference type="EMBL" id="APML01000033">
    <property type="protein sequence ID" value="ENH96692.1"/>
    <property type="molecule type" value="Genomic_DNA"/>
</dbReference>
<organism evidence="1 2">
    <name type="scientific">Gracilibacillus halophilus YIM-C55.5</name>
    <dbReference type="NCBI Taxonomy" id="1308866"/>
    <lineage>
        <taxon>Bacteria</taxon>
        <taxon>Bacillati</taxon>
        <taxon>Bacillota</taxon>
        <taxon>Bacilli</taxon>
        <taxon>Bacillales</taxon>
        <taxon>Bacillaceae</taxon>
        <taxon>Gracilibacillus</taxon>
    </lineage>
</organism>